<dbReference type="Gene3D" id="1.10.340.70">
    <property type="match status" value="1"/>
</dbReference>
<dbReference type="EMBL" id="JAWQEG010000642">
    <property type="protein sequence ID" value="KAK3887254.1"/>
    <property type="molecule type" value="Genomic_DNA"/>
</dbReference>
<comment type="caution">
    <text evidence="6">The sequence shown here is derived from an EMBL/GenBank/DDBJ whole genome shotgun (WGS) entry which is preliminary data.</text>
</comment>
<dbReference type="InterPro" id="IPR041588">
    <property type="entry name" value="Integrase_H2C2"/>
</dbReference>
<dbReference type="InterPro" id="IPR000477">
    <property type="entry name" value="RT_dom"/>
</dbReference>
<accession>A0AAE1G8J4</accession>
<evidence type="ECO:0000313" key="6">
    <source>
        <dbReference type="EMBL" id="KAK3887254.1"/>
    </source>
</evidence>
<evidence type="ECO:0000256" key="2">
    <source>
        <dbReference type="ARBA" id="ARBA00023268"/>
    </source>
</evidence>
<dbReference type="SUPFAM" id="SSF56672">
    <property type="entry name" value="DNA/RNA polymerases"/>
    <property type="match status" value="1"/>
</dbReference>
<name>A0AAE1G8J4_PETCI</name>
<dbReference type="InterPro" id="IPR041577">
    <property type="entry name" value="RT_RNaseH_2"/>
</dbReference>
<evidence type="ECO:0000259" key="4">
    <source>
        <dbReference type="Pfam" id="PF17919"/>
    </source>
</evidence>
<dbReference type="PANTHER" id="PTHR37984:SF5">
    <property type="entry name" value="PROTEIN NYNRIN-LIKE"/>
    <property type="match status" value="1"/>
</dbReference>
<dbReference type="Gene3D" id="3.10.10.10">
    <property type="entry name" value="HIV Type 1 Reverse Transcriptase, subunit A, domain 1"/>
    <property type="match status" value="1"/>
</dbReference>
<feature type="domain" description="Reverse transcriptase" evidence="3">
    <location>
        <begin position="233"/>
        <end position="389"/>
    </location>
</feature>
<dbReference type="InterPro" id="IPR050951">
    <property type="entry name" value="Retrovirus_Pol_polyprotein"/>
</dbReference>
<evidence type="ECO:0000259" key="5">
    <source>
        <dbReference type="Pfam" id="PF17921"/>
    </source>
</evidence>
<dbReference type="PANTHER" id="PTHR37984">
    <property type="entry name" value="PROTEIN CBG26694"/>
    <property type="match status" value="1"/>
</dbReference>
<dbReference type="AlphaFoldDB" id="A0AAE1G8J4"/>
<feature type="domain" description="Integrase zinc-binding" evidence="5">
    <location>
        <begin position="699"/>
        <end position="753"/>
    </location>
</feature>
<gene>
    <name evidence="6" type="ORF">Pcinc_008650</name>
</gene>
<dbReference type="InterPro" id="IPR043502">
    <property type="entry name" value="DNA/RNA_pol_sf"/>
</dbReference>
<feature type="domain" description="Reverse transcriptase/retrotransposon-derived protein RNase H-like" evidence="4">
    <location>
        <begin position="455"/>
        <end position="563"/>
    </location>
</feature>
<keyword evidence="7" id="KW-1185">Reference proteome</keyword>
<dbReference type="CDD" id="cd01647">
    <property type="entry name" value="RT_LTR"/>
    <property type="match status" value="1"/>
</dbReference>
<protein>
    <recommendedName>
        <fullName evidence="1">RNA-directed DNA polymerase</fullName>
        <ecNumber evidence="1">2.7.7.49</ecNumber>
    </recommendedName>
</protein>
<dbReference type="GO" id="GO:0003964">
    <property type="term" value="F:RNA-directed DNA polymerase activity"/>
    <property type="evidence" value="ECO:0007669"/>
    <property type="project" value="UniProtKB-EC"/>
</dbReference>
<dbReference type="Pfam" id="PF17921">
    <property type="entry name" value="Integrase_H2C2"/>
    <property type="match status" value="1"/>
</dbReference>
<dbReference type="EC" id="2.7.7.49" evidence="1"/>
<keyword evidence="2" id="KW-0511">Multifunctional enzyme</keyword>
<organism evidence="6 7">
    <name type="scientific">Petrolisthes cinctipes</name>
    <name type="common">Flat porcelain crab</name>
    <dbReference type="NCBI Taxonomy" id="88211"/>
    <lineage>
        <taxon>Eukaryota</taxon>
        <taxon>Metazoa</taxon>
        <taxon>Ecdysozoa</taxon>
        <taxon>Arthropoda</taxon>
        <taxon>Crustacea</taxon>
        <taxon>Multicrustacea</taxon>
        <taxon>Malacostraca</taxon>
        <taxon>Eumalacostraca</taxon>
        <taxon>Eucarida</taxon>
        <taxon>Decapoda</taxon>
        <taxon>Pleocyemata</taxon>
        <taxon>Anomura</taxon>
        <taxon>Galatheoidea</taxon>
        <taxon>Porcellanidae</taxon>
        <taxon>Petrolisthes</taxon>
    </lineage>
</organism>
<proteinExistence type="predicted"/>
<dbReference type="Proteomes" id="UP001286313">
    <property type="component" value="Unassembled WGS sequence"/>
</dbReference>
<reference evidence="6" key="1">
    <citation type="submission" date="2023-10" db="EMBL/GenBank/DDBJ databases">
        <title>Genome assemblies of two species of porcelain crab, Petrolisthes cinctipes and Petrolisthes manimaculis (Anomura: Porcellanidae).</title>
        <authorList>
            <person name="Angst P."/>
        </authorList>
    </citation>
    <scope>NUCLEOTIDE SEQUENCE</scope>
    <source>
        <strain evidence="6">PB745_01</strain>
        <tissue evidence="6">Gill</tissue>
    </source>
</reference>
<dbReference type="InterPro" id="IPR043128">
    <property type="entry name" value="Rev_trsase/Diguanyl_cyclase"/>
</dbReference>
<sequence length="833" mass="93672">MSNRRKRATCMMMDVADTGAQVYVGGKELLTALSLWPTQLKRRIGLRDVADIPLQLLGSAVCTITHGGCSTHQEVCFVSSARHLYLSLPVCGELILVPRGFPNNFQVVAGVAHVLPVRQPGLMNILPTRPTAAPLPPLEENVDRLEEWLHRHFSSSTFNVDRCQLSVMEGEPHRIHLLPDAVPYACHTPAPVPRHWEAEVKRQLDEDVCMGVIEPVPTGEATVWCARMVVVAKKTGRPRHTVDYQKLNAACLRETHHTPTPFDMVAAIPAHTYKIVADAQWGFHQVELEEGSRKLTTFITPWGRYRYRRTPMGHCAAPNAYTKRFDDALVDVQRKFKCIDDTLLHDESVEAAFWHAYDMLEVCARKGITLQPEKFRCGRREVEFVGFHVGWESYKPSDEWLVAVRDFSMPAQPTLTNIRSWFGFVNQLAPFLATAPIMEPFRDLLNKPQGKRVYWDEELQTIFRQAKEVICRLAKDGLAFYDRPRPTIAMTDFSKEGIGFVILQQYYMCELAGAPFCCRSGWRLPLCGSRHLSAAEAGYASVEREALAVVWCLRKARLFLLGCPNLYSVQSKVAEKPCPTGKSNFMADFLSQYPTLRAAPDTIDGDLATDLEVATVAATTAALTDNGCITLDEASVKNATIDDPVYQLLVAKVLAGDWCPQRFREVACLRQFYGVRDRLAVSEGLVTYTYEQGSVRLVVPEPLHQQVVVHLHSGHQGLDSMLRRARQSVYWPDMEGDLQYLRETCSACNTHTPSQSSEPLIITPLPEYPYQCTVTDLFQLDSNTYLVYADRLTGWMEVCHLPSSATSNKLKTHLRSFFACWGALEELSTDVGT</sequence>
<dbReference type="Gene3D" id="3.30.70.270">
    <property type="match status" value="1"/>
</dbReference>
<evidence type="ECO:0000256" key="1">
    <source>
        <dbReference type="ARBA" id="ARBA00012493"/>
    </source>
</evidence>
<evidence type="ECO:0000313" key="7">
    <source>
        <dbReference type="Proteomes" id="UP001286313"/>
    </source>
</evidence>
<evidence type="ECO:0000259" key="3">
    <source>
        <dbReference type="Pfam" id="PF00078"/>
    </source>
</evidence>
<dbReference type="Pfam" id="PF00078">
    <property type="entry name" value="RVT_1"/>
    <property type="match status" value="1"/>
</dbReference>
<dbReference type="Pfam" id="PF17919">
    <property type="entry name" value="RT_RNaseH_2"/>
    <property type="match status" value="1"/>
</dbReference>